<dbReference type="AlphaFoldDB" id="A0A8H6SV63"/>
<name>A0A8H6SV63_MYCCL</name>
<evidence type="ECO:0000313" key="3">
    <source>
        <dbReference type="Proteomes" id="UP000613580"/>
    </source>
</evidence>
<dbReference type="EMBL" id="JACAZE010000010">
    <property type="protein sequence ID" value="KAF7305422.1"/>
    <property type="molecule type" value="Genomic_DNA"/>
</dbReference>
<feature type="compositionally biased region" description="Basic and acidic residues" evidence="1">
    <location>
        <begin position="35"/>
        <end position="72"/>
    </location>
</feature>
<evidence type="ECO:0000256" key="1">
    <source>
        <dbReference type="SAM" id="MobiDB-lite"/>
    </source>
</evidence>
<evidence type="ECO:0000313" key="2">
    <source>
        <dbReference type="EMBL" id="KAF7305422.1"/>
    </source>
</evidence>
<organism evidence="2 3">
    <name type="scientific">Mycena chlorophos</name>
    <name type="common">Agaric fungus</name>
    <name type="synonym">Agaricus chlorophos</name>
    <dbReference type="NCBI Taxonomy" id="658473"/>
    <lineage>
        <taxon>Eukaryota</taxon>
        <taxon>Fungi</taxon>
        <taxon>Dikarya</taxon>
        <taxon>Basidiomycota</taxon>
        <taxon>Agaricomycotina</taxon>
        <taxon>Agaricomycetes</taxon>
        <taxon>Agaricomycetidae</taxon>
        <taxon>Agaricales</taxon>
        <taxon>Marasmiineae</taxon>
        <taxon>Mycenaceae</taxon>
        <taxon>Mycena</taxon>
    </lineage>
</organism>
<dbReference type="Proteomes" id="UP000613580">
    <property type="component" value="Unassembled WGS sequence"/>
</dbReference>
<sequence length="220" mass="24663">MRGVHVFSLTSHGPSPPFDPTGLPPGPHPSYDVLLARHERRNERSRLRMAKKRAELKGKSPEIREEAAERARQARARYRQKARETSFPAAHMNPQRQTRKRAVMRDRDPEPELEHRPDPGSEPNRLPAHQNDRVPPSAPALVPAHWHWHALPVLVPVPAVVFSGPEAAFPTFTYPPVPPPPEPAAPSVSARMPIAQPKPIAPAPAHSDDSLHRRPWTPMR</sequence>
<feature type="compositionally biased region" description="Pro residues" evidence="1">
    <location>
        <begin position="14"/>
        <end position="28"/>
    </location>
</feature>
<feature type="region of interest" description="Disordered" evidence="1">
    <location>
        <begin position="1"/>
        <end position="138"/>
    </location>
</feature>
<accession>A0A8H6SV63</accession>
<reference evidence="2" key="1">
    <citation type="submission" date="2020-05" db="EMBL/GenBank/DDBJ databases">
        <title>Mycena genomes resolve the evolution of fungal bioluminescence.</title>
        <authorList>
            <person name="Tsai I.J."/>
        </authorList>
    </citation>
    <scope>NUCLEOTIDE SEQUENCE</scope>
    <source>
        <strain evidence="2">110903Hualien_Pintung</strain>
    </source>
</reference>
<proteinExistence type="predicted"/>
<feature type="region of interest" description="Disordered" evidence="1">
    <location>
        <begin position="196"/>
        <end position="220"/>
    </location>
</feature>
<keyword evidence="3" id="KW-1185">Reference proteome</keyword>
<comment type="caution">
    <text evidence="2">The sequence shown here is derived from an EMBL/GenBank/DDBJ whole genome shotgun (WGS) entry which is preliminary data.</text>
</comment>
<gene>
    <name evidence="2" type="ORF">HMN09_00794600</name>
</gene>
<feature type="compositionally biased region" description="Basic and acidic residues" evidence="1">
    <location>
        <begin position="103"/>
        <end position="119"/>
    </location>
</feature>
<protein>
    <submittedName>
        <fullName evidence="2">Uncharacterized protein</fullName>
    </submittedName>
</protein>